<dbReference type="PANTHER" id="PTHR43585">
    <property type="entry name" value="FUMIPYRROLE BIOSYNTHESIS PROTEIN C"/>
    <property type="match status" value="1"/>
</dbReference>
<dbReference type="InterPro" id="IPR013815">
    <property type="entry name" value="ATP_grasp_subdomain_1"/>
</dbReference>
<evidence type="ECO:0000313" key="6">
    <source>
        <dbReference type="EMBL" id="ESK65670.1"/>
    </source>
</evidence>
<dbReference type="GO" id="GO:0016874">
    <property type="term" value="F:ligase activity"/>
    <property type="evidence" value="ECO:0007669"/>
    <property type="project" value="UniProtKB-KW"/>
</dbReference>
<accession>W1Q3A9</accession>
<evidence type="ECO:0000256" key="1">
    <source>
        <dbReference type="ARBA" id="ARBA00022598"/>
    </source>
</evidence>
<organism evidence="6 7">
    <name type="scientific">Abiotrophia defectiva ATCC 49176</name>
    <dbReference type="NCBI Taxonomy" id="592010"/>
    <lineage>
        <taxon>Bacteria</taxon>
        <taxon>Bacillati</taxon>
        <taxon>Bacillota</taxon>
        <taxon>Bacilli</taxon>
        <taxon>Lactobacillales</taxon>
        <taxon>Aerococcaceae</taxon>
        <taxon>Abiotrophia</taxon>
    </lineage>
</organism>
<evidence type="ECO:0000313" key="7">
    <source>
        <dbReference type="Proteomes" id="UP000019050"/>
    </source>
</evidence>
<sequence>MKNGRLKAPDPSRKDGFPMNYIVISPYYPANFQPFSYKLRQHGVNVLGIGQEPYDQLNDELKATLTEYFRVDNLEDLDQVTRAVAFFFHKYGPIDRIESHNEYWLELDAGLRQQFNIFGVKPQDLAKTKYKSVMKEYFRKAGVPVVDGRVVSQTSEIDAAVQDLGLPLIAKPDNGVGAAATYKLMTPEDVAQFKATWGESTPYFLEQFVSYPTVTTFDGLIDAEGNIVFETGLTYYYPPLELVLERKDNAFYIEKELHPKLREYGHAIIKSFGMKERFFHIEFFRTPDDDFIAIEYNNRPAGGFCIDIYNYAHDIDLYDYWAKLVTGQELPKQTAHGRYCLAVARRDEHTYVASHQDILERYADQIKMTARIPQAFADLLGDSLYVMTTPSRQVVDDMVRFVGQRV</sequence>
<dbReference type="PROSITE" id="PS50975">
    <property type="entry name" value="ATP_GRASP"/>
    <property type="match status" value="1"/>
</dbReference>
<evidence type="ECO:0000259" key="5">
    <source>
        <dbReference type="PROSITE" id="PS50975"/>
    </source>
</evidence>
<keyword evidence="7" id="KW-1185">Reference proteome</keyword>
<dbReference type="Gene3D" id="3.40.50.20">
    <property type="match status" value="1"/>
</dbReference>
<dbReference type="STRING" id="592010.GCWU000182_000945"/>
<dbReference type="Gene3D" id="3.30.470.20">
    <property type="entry name" value="ATP-grasp fold, B domain"/>
    <property type="match status" value="1"/>
</dbReference>
<keyword evidence="3 4" id="KW-0067">ATP-binding</keyword>
<feature type="domain" description="ATP-grasp" evidence="5">
    <location>
        <begin position="135"/>
        <end position="326"/>
    </location>
</feature>
<evidence type="ECO:0000256" key="2">
    <source>
        <dbReference type="ARBA" id="ARBA00022741"/>
    </source>
</evidence>
<dbReference type="Proteomes" id="UP000019050">
    <property type="component" value="Unassembled WGS sequence"/>
</dbReference>
<keyword evidence="2 4" id="KW-0547">Nucleotide-binding</keyword>
<gene>
    <name evidence="6" type="ORF">GCWU000182_000945</name>
</gene>
<dbReference type="Gene3D" id="3.30.1490.20">
    <property type="entry name" value="ATP-grasp fold, A domain"/>
    <property type="match status" value="1"/>
</dbReference>
<dbReference type="HOGENOM" id="CLU_056352_0_0_9"/>
<protein>
    <recommendedName>
        <fullName evidence="5">ATP-grasp domain-containing protein</fullName>
    </recommendedName>
</protein>
<name>W1Q3A9_ABIDE</name>
<evidence type="ECO:0000256" key="3">
    <source>
        <dbReference type="ARBA" id="ARBA00022840"/>
    </source>
</evidence>
<proteinExistence type="predicted"/>
<dbReference type="EMBL" id="ACIN03000006">
    <property type="protein sequence ID" value="ESK65670.1"/>
    <property type="molecule type" value="Genomic_DNA"/>
</dbReference>
<dbReference type="InterPro" id="IPR052032">
    <property type="entry name" value="ATP-dep_AA_Ligase"/>
</dbReference>
<dbReference type="PANTHER" id="PTHR43585:SF2">
    <property type="entry name" value="ATP-GRASP ENZYME FSQD"/>
    <property type="match status" value="1"/>
</dbReference>
<keyword evidence="1" id="KW-0436">Ligase</keyword>
<dbReference type="GO" id="GO:0046872">
    <property type="term" value="F:metal ion binding"/>
    <property type="evidence" value="ECO:0007669"/>
    <property type="project" value="InterPro"/>
</dbReference>
<dbReference type="AlphaFoldDB" id="W1Q3A9"/>
<dbReference type="GO" id="GO:0005524">
    <property type="term" value="F:ATP binding"/>
    <property type="evidence" value="ECO:0007669"/>
    <property type="project" value="UniProtKB-UniRule"/>
</dbReference>
<reference evidence="6" key="1">
    <citation type="submission" date="2013-06" db="EMBL/GenBank/DDBJ databases">
        <authorList>
            <person name="Weinstock G."/>
            <person name="Sodergren E."/>
            <person name="Clifton S."/>
            <person name="Fulton L."/>
            <person name="Fulton B."/>
            <person name="Courtney L."/>
            <person name="Fronick C."/>
            <person name="Harrison M."/>
            <person name="Strong C."/>
            <person name="Farmer C."/>
            <person name="Delahaunty K."/>
            <person name="Markovic C."/>
            <person name="Hall O."/>
            <person name="Minx P."/>
            <person name="Tomlinson C."/>
            <person name="Mitreva M."/>
            <person name="Nelson J."/>
            <person name="Hou S."/>
            <person name="Wollam A."/>
            <person name="Pepin K.H."/>
            <person name="Johnson M."/>
            <person name="Bhonagiri V."/>
            <person name="Nash W.E."/>
            <person name="Warren W."/>
            <person name="Chinwalla A."/>
            <person name="Mardis E.R."/>
            <person name="Wilson R.K."/>
        </authorList>
    </citation>
    <scope>NUCLEOTIDE SEQUENCE [LARGE SCALE GENOMIC DNA]</scope>
    <source>
        <strain evidence="6">ATCC 49176</strain>
    </source>
</reference>
<evidence type="ECO:0000256" key="4">
    <source>
        <dbReference type="PROSITE-ProRule" id="PRU00409"/>
    </source>
</evidence>
<comment type="caution">
    <text evidence="6">The sequence shown here is derived from an EMBL/GenBank/DDBJ whole genome shotgun (WGS) entry which is preliminary data.</text>
</comment>
<dbReference type="SUPFAM" id="SSF56059">
    <property type="entry name" value="Glutathione synthetase ATP-binding domain-like"/>
    <property type="match status" value="1"/>
</dbReference>
<dbReference type="eggNOG" id="COG1181">
    <property type="taxonomic scope" value="Bacteria"/>
</dbReference>
<dbReference type="InterPro" id="IPR011761">
    <property type="entry name" value="ATP-grasp"/>
</dbReference>